<keyword evidence="2" id="KW-1185">Reference proteome</keyword>
<dbReference type="EMBL" id="POAF01000003">
    <property type="protein sequence ID" value="RBM01808.1"/>
    <property type="molecule type" value="Genomic_DNA"/>
</dbReference>
<accession>A0A365YGS2</accession>
<evidence type="ECO:0000313" key="1">
    <source>
        <dbReference type="EMBL" id="RBM01808.1"/>
    </source>
</evidence>
<dbReference type="Proteomes" id="UP000252167">
    <property type="component" value="Unassembled WGS sequence"/>
</dbReference>
<evidence type="ECO:0000313" key="2">
    <source>
        <dbReference type="Proteomes" id="UP000252167"/>
    </source>
</evidence>
<reference evidence="1 2" key="1">
    <citation type="submission" date="2018-01" db="EMBL/GenBank/DDBJ databases">
        <title>Glutamicibacter soli strain NHPC-3 Whole genome sequence and assembly.</title>
        <authorList>
            <person name="Choudhury P."/>
            <person name="Gupta D."/>
            <person name="Sengupta K."/>
            <person name="Jawed A."/>
            <person name="Sultana N."/>
            <person name="Saha P."/>
        </authorList>
    </citation>
    <scope>NUCLEOTIDE SEQUENCE [LARGE SCALE GENOMIC DNA]</scope>
    <source>
        <strain evidence="1 2">NHPC-3</strain>
    </source>
</reference>
<organism evidence="1 2">
    <name type="scientific">Glutamicibacter soli</name>
    <dbReference type="NCBI Taxonomy" id="453836"/>
    <lineage>
        <taxon>Bacteria</taxon>
        <taxon>Bacillati</taxon>
        <taxon>Actinomycetota</taxon>
        <taxon>Actinomycetes</taxon>
        <taxon>Micrococcales</taxon>
        <taxon>Micrococcaceae</taxon>
        <taxon>Glutamicibacter</taxon>
    </lineage>
</organism>
<name>A0A365YGS2_9MICC</name>
<gene>
    <name evidence="1" type="ORF">C1H84_08175</name>
</gene>
<proteinExistence type="predicted"/>
<dbReference type="AlphaFoldDB" id="A0A365YGS2"/>
<protein>
    <submittedName>
        <fullName evidence="1">Uncharacterized protein</fullName>
    </submittedName>
</protein>
<comment type="caution">
    <text evidence="1">The sequence shown here is derived from an EMBL/GenBank/DDBJ whole genome shotgun (WGS) entry which is preliminary data.</text>
</comment>
<sequence length="108" mass="11932">MSKGQVMTEETHASSGFEARLEAVKTGPLRAAGRWVVALASATLGDAEFEANEPQVVVHSRLDDSVLLSLHTSSLEEAERLIVQIREDLDSMTIEEFKNEWLPANDDH</sequence>